<evidence type="ECO:0000313" key="1">
    <source>
        <dbReference type="EMBL" id="TFZ81894.1"/>
    </source>
</evidence>
<protein>
    <submittedName>
        <fullName evidence="1">Uncharacterized protein</fullName>
    </submittedName>
</protein>
<dbReference type="OrthoDB" id="9812367at2"/>
<reference evidence="1 2" key="1">
    <citation type="journal article" date="2019" name="ISME J.">
        <title>Candidatus Macondimonas diazotrophica, a novel gammaproteobacterial genus dominating crude-oil-contaminated coastal sediments.</title>
        <authorList>
            <person name="Karthikeyan S."/>
            <person name="Konstantinidis K."/>
        </authorList>
    </citation>
    <scope>NUCLEOTIDE SEQUENCE [LARGE SCALE GENOMIC DNA]</scope>
    <source>
        <strain evidence="1 2">KTK01</strain>
    </source>
</reference>
<organism evidence="1 2">
    <name type="scientific">Candidatus Macondimonas diazotrophica</name>
    <dbReference type="NCBI Taxonomy" id="2305248"/>
    <lineage>
        <taxon>Bacteria</taxon>
        <taxon>Pseudomonadati</taxon>
        <taxon>Pseudomonadota</taxon>
        <taxon>Gammaproteobacteria</taxon>
        <taxon>Chromatiales</taxon>
        <taxon>Ectothiorhodospiraceae</taxon>
        <taxon>Candidatus Macondimonas</taxon>
    </lineage>
</organism>
<proteinExistence type="predicted"/>
<dbReference type="RefSeq" id="WP_135282372.1">
    <property type="nucleotide sequence ID" value="NZ_SRIO01000014.1"/>
</dbReference>
<keyword evidence="2" id="KW-1185">Reference proteome</keyword>
<evidence type="ECO:0000313" key="2">
    <source>
        <dbReference type="Proteomes" id="UP000297890"/>
    </source>
</evidence>
<dbReference type="AlphaFoldDB" id="A0A4Z0F7C1"/>
<name>A0A4Z0F7C1_9GAMM</name>
<gene>
    <name evidence="1" type="ORF">E4680_10520</name>
</gene>
<accession>A0A4Z0F7C1</accession>
<dbReference type="EMBL" id="SRIO01000014">
    <property type="protein sequence ID" value="TFZ81894.1"/>
    <property type="molecule type" value="Genomic_DNA"/>
</dbReference>
<sequence>MSTDVMIHVRFAPDGTVMEIGERPAGCTAQQWFNFLTRQSGLSYLTLSGGRAVFRIAPDAMGGLHEQAVAEVAA</sequence>
<dbReference type="Proteomes" id="UP000297890">
    <property type="component" value="Unassembled WGS sequence"/>
</dbReference>
<comment type="caution">
    <text evidence="1">The sequence shown here is derived from an EMBL/GenBank/DDBJ whole genome shotgun (WGS) entry which is preliminary data.</text>
</comment>